<dbReference type="Pfam" id="PF09587">
    <property type="entry name" value="PGA_cap"/>
    <property type="match status" value="1"/>
</dbReference>
<accession>A0AAE3IED7</accession>
<comment type="caution">
    <text evidence="4">The sequence shown here is derived from an EMBL/GenBank/DDBJ whole genome shotgun (WGS) entry which is preliminary data.</text>
</comment>
<feature type="chain" id="PRO_5042195259" evidence="2">
    <location>
        <begin position="26"/>
        <end position="415"/>
    </location>
</feature>
<proteinExistence type="inferred from homology"/>
<dbReference type="PANTHER" id="PTHR33393:SF12">
    <property type="entry name" value="CAPSULE BIOSYNTHESIS PROTEIN CAPA"/>
    <property type="match status" value="1"/>
</dbReference>
<name>A0AAE3IED7_9FIRM</name>
<keyword evidence="2" id="KW-0732">Signal</keyword>
<dbReference type="AlphaFoldDB" id="A0AAE3IED7"/>
<comment type="similarity">
    <text evidence="1">Belongs to the CapA family.</text>
</comment>
<sequence length="415" mass="46222">MKYRLLYNKITVVALSAMLSLSAVSCGKLDASKLDGNALTVTETESKAEVKKTEDSSSKKEVEVKEEEKEQPSYTCSLVCVGDNLIHDNIYNEALKLGGGEKYDFTQAYEHVTKYIEGTDVAIINQETLVTDSVEPQSYPMFASPTAVGDKIVDMGFNVVSMSNNHVLDQGEEGLISSLDYWDTKGIVHYGAYRSQEDADTIKTMEVNGIKFAFLGYMEHTNGNYLSGDGAQVIYLDEEDKIKAQIEEADKMADVVVVSCHYGTEIQNELNEQQTEITPKLVEWGADLIIGTQAHTISTCGYLDKPEGGQAFVYYGLGNFISTMYDTKSLVGLIGKLNVVKDPDTNEVTFENVKAIPIISHFEGDSYYGDWYNCTVYPYAEYTDELFAKNYVEGFTRESVQQCLSYIPDEFLSIE</sequence>
<evidence type="ECO:0000256" key="2">
    <source>
        <dbReference type="SAM" id="SignalP"/>
    </source>
</evidence>
<evidence type="ECO:0000256" key="1">
    <source>
        <dbReference type="ARBA" id="ARBA00005662"/>
    </source>
</evidence>
<dbReference type="SMART" id="SM00854">
    <property type="entry name" value="PGA_cap"/>
    <property type="match status" value="1"/>
</dbReference>
<dbReference type="PANTHER" id="PTHR33393">
    <property type="entry name" value="POLYGLUTAMINE SYNTHESIS ACCESSORY PROTEIN RV0574C-RELATED"/>
    <property type="match status" value="1"/>
</dbReference>
<organism evidence="4 5">
    <name type="scientific">Hominimerdicola aceti</name>
    <dbReference type="NCBI Taxonomy" id="2981726"/>
    <lineage>
        <taxon>Bacteria</taxon>
        <taxon>Bacillati</taxon>
        <taxon>Bacillota</taxon>
        <taxon>Clostridia</taxon>
        <taxon>Eubacteriales</taxon>
        <taxon>Oscillospiraceae</taxon>
        <taxon>Hominimerdicola</taxon>
    </lineage>
</organism>
<dbReference type="CDD" id="cd07381">
    <property type="entry name" value="MPP_CapA"/>
    <property type="match status" value="1"/>
</dbReference>
<dbReference type="InterPro" id="IPR052169">
    <property type="entry name" value="CW_Biosynth-Accessory"/>
</dbReference>
<dbReference type="EMBL" id="JAOQJZ010000001">
    <property type="protein sequence ID" value="MCU6704708.1"/>
    <property type="molecule type" value="Genomic_DNA"/>
</dbReference>
<feature type="domain" description="Capsule synthesis protein CapA" evidence="3">
    <location>
        <begin position="77"/>
        <end position="324"/>
    </location>
</feature>
<dbReference type="InterPro" id="IPR029052">
    <property type="entry name" value="Metallo-depent_PP-like"/>
</dbReference>
<dbReference type="RefSeq" id="WP_267300323.1">
    <property type="nucleotide sequence ID" value="NZ_JAOQJZ010000001.1"/>
</dbReference>
<dbReference type="Proteomes" id="UP001208131">
    <property type="component" value="Unassembled WGS sequence"/>
</dbReference>
<reference evidence="4 5" key="1">
    <citation type="journal article" date="2021" name="ISME Commun">
        <title>Automated analysis of genomic sequences facilitates high-throughput and comprehensive description of bacteria.</title>
        <authorList>
            <person name="Hitch T.C.A."/>
        </authorList>
    </citation>
    <scope>NUCLEOTIDE SEQUENCE [LARGE SCALE GENOMIC DNA]</scope>
    <source>
        <strain evidence="4 5">Sanger_31</strain>
    </source>
</reference>
<feature type="signal peptide" evidence="2">
    <location>
        <begin position="1"/>
        <end position="25"/>
    </location>
</feature>
<protein>
    <submittedName>
        <fullName evidence="4">CapA family protein</fullName>
    </submittedName>
</protein>
<dbReference type="InterPro" id="IPR019079">
    <property type="entry name" value="Capsule_synth_CapA"/>
</dbReference>
<dbReference type="PROSITE" id="PS51257">
    <property type="entry name" value="PROKAR_LIPOPROTEIN"/>
    <property type="match status" value="1"/>
</dbReference>
<evidence type="ECO:0000259" key="3">
    <source>
        <dbReference type="SMART" id="SM00854"/>
    </source>
</evidence>
<gene>
    <name evidence="4" type="ORF">OCV57_02040</name>
</gene>
<keyword evidence="5" id="KW-1185">Reference proteome</keyword>
<evidence type="ECO:0000313" key="4">
    <source>
        <dbReference type="EMBL" id="MCU6704708.1"/>
    </source>
</evidence>
<dbReference type="Gene3D" id="3.60.21.10">
    <property type="match status" value="1"/>
</dbReference>
<dbReference type="SUPFAM" id="SSF56300">
    <property type="entry name" value="Metallo-dependent phosphatases"/>
    <property type="match status" value="1"/>
</dbReference>
<evidence type="ECO:0000313" key="5">
    <source>
        <dbReference type="Proteomes" id="UP001208131"/>
    </source>
</evidence>